<evidence type="ECO:0000256" key="2">
    <source>
        <dbReference type="SAM" id="SignalP"/>
    </source>
</evidence>
<evidence type="ECO:0000313" key="4">
    <source>
        <dbReference type="Proteomes" id="UP000193920"/>
    </source>
</evidence>
<proteinExistence type="predicted"/>
<evidence type="ECO:0000256" key="1">
    <source>
        <dbReference type="SAM" id="Phobius"/>
    </source>
</evidence>
<sequence length="169" mass="19513">MVVVLYHILISILWILKNDISTGSFINGSNEEFYRCVYPKSKNICLSYLIRNVKKNFKEDLVIPVYIYVLSTILVEIVNFQDITIIIQDIFGSFGAITNTIFILIFLYIIKLYNIYQPKNMNDKSLHSALVINFNNSFLEYNYSNKNSIGSSSNPSEKSLNFSEINGFF</sequence>
<protein>
    <recommendedName>
        <fullName evidence="5">TRP C-terminal domain-containing protein</fullName>
    </recommendedName>
</protein>
<keyword evidence="2" id="KW-0732">Signal</keyword>
<organism evidence="3 4">
    <name type="scientific">Neocallimastix californiae</name>
    <dbReference type="NCBI Taxonomy" id="1754190"/>
    <lineage>
        <taxon>Eukaryota</taxon>
        <taxon>Fungi</taxon>
        <taxon>Fungi incertae sedis</taxon>
        <taxon>Chytridiomycota</taxon>
        <taxon>Chytridiomycota incertae sedis</taxon>
        <taxon>Neocallimastigomycetes</taxon>
        <taxon>Neocallimastigales</taxon>
        <taxon>Neocallimastigaceae</taxon>
        <taxon>Neocallimastix</taxon>
    </lineage>
</organism>
<comment type="caution">
    <text evidence="3">The sequence shown here is derived from an EMBL/GenBank/DDBJ whole genome shotgun (WGS) entry which is preliminary data.</text>
</comment>
<feature type="chain" id="PRO_5012824554" description="TRP C-terminal domain-containing protein" evidence="2">
    <location>
        <begin position="24"/>
        <end position="169"/>
    </location>
</feature>
<keyword evidence="1" id="KW-0812">Transmembrane</keyword>
<reference evidence="3 4" key="1">
    <citation type="submission" date="2016-08" db="EMBL/GenBank/DDBJ databases">
        <title>A Parts List for Fungal Cellulosomes Revealed by Comparative Genomics.</title>
        <authorList>
            <consortium name="DOE Joint Genome Institute"/>
            <person name="Haitjema C.H."/>
            <person name="Gilmore S.P."/>
            <person name="Henske J.K."/>
            <person name="Solomon K.V."/>
            <person name="De Groot R."/>
            <person name="Kuo A."/>
            <person name="Mondo S.J."/>
            <person name="Salamov A.A."/>
            <person name="Labutti K."/>
            <person name="Zhao Z."/>
            <person name="Chiniquy J."/>
            <person name="Barry K."/>
            <person name="Brewer H.M."/>
            <person name="Purvine S.O."/>
            <person name="Wright A.T."/>
            <person name="Boxma B."/>
            <person name="Van Alen T."/>
            <person name="Hackstein J.H."/>
            <person name="Baker S.E."/>
            <person name="Grigoriev I.V."/>
            <person name="O'Malley M.A."/>
        </authorList>
    </citation>
    <scope>NUCLEOTIDE SEQUENCE [LARGE SCALE GENOMIC DNA]</scope>
    <source>
        <strain evidence="3 4">G1</strain>
    </source>
</reference>
<dbReference type="EMBL" id="MCOG01000116">
    <property type="protein sequence ID" value="ORY43572.1"/>
    <property type="molecule type" value="Genomic_DNA"/>
</dbReference>
<dbReference type="Proteomes" id="UP000193920">
    <property type="component" value="Unassembled WGS sequence"/>
</dbReference>
<evidence type="ECO:0000313" key="3">
    <source>
        <dbReference type="EMBL" id="ORY43572.1"/>
    </source>
</evidence>
<dbReference type="AlphaFoldDB" id="A0A1Y2C964"/>
<feature type="signal peptide" evidence="2">
    <location>
        <begin position="1"/>
        <end position="23"/>
    </location>
</feature>
<keyword evidence="4" id="KW-1185">Reference proteome</keyword>
<gene>
    <name evidence="3" type="ORF">LY90DRAFT_509816</name>
</gene>
<keyword evidence="1" id="KW-1133">Transmembrane helix</keyword>
<evidence type="ECO:0008006" key="5">
    <source>
        <dbReference type="Google" id="ProtNLM"/>
    </source>
</evidence>
<dbReference type="OrthoDB" id="10546884at2759"/>
<feature type="transmembrane region" description="Helical" evidence="1">
    <location>
        <begin position="61"/>
        <end position="78"/>
    </location>
</feature>
<accession>A0A1Y2C964</accession>
<keyword evidence="1" id="KW-0472">Membrane</keyword>
<feature type="transmembrane region" description="Helical" evidence="1">
    <location>
        <begin position="90"/>
        <end position="110"/>
    </location>
</feature>
<name>A0A1Y2C964_9FUNG</name>